<dbReference type="AlphaFoldDB" id="A0AAW2T620"/>
<feature type="region of interest" description="Disordered" evidence="1">
    <location>
        <begin position="76"/>
        <end position="98"/>
    </location>
</feature>
<evidence type="ECO:0000313" key="2">
    <source>
        <dbReference type="EMBL" id="KAL0400179.1"/>
    </source>
</evidence>
<comment type="caution">
    <text evidence="2">The sequence shown here is derived from an EMBL/GenBank/DDBJ whole genome shotgun (WGS) entry which is preliminary data.</text>
</comment>
<evidence type="ECO:0000256" key="1">
    <source>
        <dbReference type="SAM" id="MobiDB-lite"/>
    </source>
</evidence>
<sequence>MEVPGDEDPSKATSRRVDFGPFAPRSGLRRSLRQTAVTAHRLLDDENVEIPEGERGVSLRNRGRCSGFVLRGAGGGGVLSRRGGGTEGASPSGGLGIL</sequence>
<reference evidence="2" key="1">
    <citation type="submission" date="2020-06" db="EMBL/GenBank/DDBJ databases">
        <authorList>
            <person name="Li T."/>
            <person name="Hu X."/>
            <person name="Zhang T."/>
            <person name="Song X."/>
            <person name="Zhang H."/>
            <person name="Dai N."/>
            <person name="Sheng W."/>
            <person name="Hou X."/>
            <person name="Wei L."/>
        </authorList>
    </citation>
    <scope>NUCLEOTIDE SEQUENCE</scope>
    <source>
        <strain evidence="2">G02</strain>
        <tissue evidence="2">Leaf</tissue>
    </source>
</reference>
<proteinExistence type="predicted"/>
<organism evidence="2">
    <name type="scientific">Sesamum radiatum</name>
    <name type="common">Black benniseed</name>
    <dbReference type="NCBI Taxonomy" id="300843"/>
    <lineage>
        <taxon>Eukaryota</taxon>
        <taxon>Viridiplantae</taxon>
        <taxon>Streptophyta</taxon>
        <taxon>Embryophyta</taxon>
        <taxon>Tracheophyta</taxon>
        <taxon>Spermatophyta</taxon>
        <taxon>Magnoliopsida</taxon>
        <taxon>eudicotyledons</taxon>
        <taxon>Gunneridae</taxon>
        <taxon>Pentapetalae</taxon>
        <taxon>asterids</taxon>
        <taxon>lamiids</taxon>
        <taxon>Lamiales</taxon>
        <taxon>Pedaliaceae</taxon>
        <taxon>Sesamum</taxon>
    </lineage>
</organism>
<protein>
    <submittedName>
        <fullName evidence="2">Uncharacterized protein</fullName>
    </submittedName>
</protein>
<gene>
    <name evidence="2" type="ORF">Sradi_2361200</name>
</gene>
<dbReference type="EMBL" id="JACGWJ010000009">
    <property type="protein sequence ID" value="KAL0400179.1"/>
    <property type="molecule type" value="Genomic_DNA"/>
</dbReference>
<name>A0AAW2T620_SESRA</name>
<accession>A0AAW2T620</accession>
<reference evidence="2" key="2">
    <citation type="journal article" date="2024" name="Plant">
        <title>Genomic evolution and insights into agronomic trait innovations of Sesamum species.</title>
        <authorList>
            <person name="Miao H."/>
            <person name="Wang L."/>
            <person name="Qu L."/>
            <person name="Liu H."/>
            <person name="Sun Y."/>
            <person name="Le M."/>
            <person name="Wang Q."/>
            <person name="Wei S."/>
            <person name="Zheng Y."/>
            <person name="Lin W."/>
            <person name="Duan Y."/>
            <person name="Cao H."/>
            <person name="Xiong S."/>
            <person name="Wang X."/>
            <person name="Wei L."/>
            <person name="Li C."/>
            <person name="Ma Q."/>
            <person name="Ju M."/>
            <person name="Zhao R."/>
            <person name="Li G."/>
            <person name="Mu C."/>
            <person name="Tian Q."/>
            <person name="Mei H."/>
            <person name="Zhang T."/>
            <person name="Gao T."/>
            <person name="Zhang H."/>
        </authorList>
    </citation>
    <scope>NUCLEOTIDE SEQUENCE</scope>
    <source>
        <strain evidence="2">G02</strain>
    </source>
</reference>
<feature type="region of interest" description="Disordered" evidence="1">
    <location>
        <begin position="1"/>
        <end position="30"/>
    </location>
</feature>